<reference evidence="5" key="1">
    <citation type="journal article" date="2020" name="Stud. Mycol.">
        <title>101 Dothideomycetes genomes: A test case for predicting lifestyles and emergence of pathogens.</title>
        <authorList>
            <person name="Haridas S."/>
            <person name="Albert R."/>
            <person name="Binder M."/>
            <person name="Bloem J."/>
            <person name="LaButti K."/>
            <person name="Salamov A."/>
            <person name="Andreopoulos B."/>
            <person name="Baker S."/>
            <person name="Barry K."/>
            <person name="Bills G."/>
            <person name="Bluhm B."/>
            <person name="Cannon C."/>
            <person name="Castanera R."/>
            <person name="Culley D."/>
            <person name="Daum C."/>
            <person name="Ezra D."/>
            <person name="Gonzalez J."/>
            <person name="Henrissat B."/>
            <person name="Kuo A."/>
            <person name="Liang C."/>
            <person name="Lipzen A."/>
            <person name="Lutzoni F."/>
            <person name="Magnuson J."/>
            <person name="Mondo S."/>
            <person name="Nolan M."/>
            <person name="Ohm R."/>
            <person name="Pangilinan J."/>
            <person name="Park H.-J."/>
            <person name="Ramirez L."/>
            <person name="Alfaro M."/>
            <person name="Sun H."/>
            <person name="Tritt A."/>
            <person name="Yoshinaga Y."/>
            <person name="Zwiers L.-H."/>
            <person name="Turgeon B."/>
            <person name="Goodwin S."/>
            <person name="Spatafora J."/>
            <person name="Crous P."/>
            <person name="Grigoriev I."/>
        </authorList>
    </citation>
    <scope>NUCLEOTIDE SEQUENCE [LARGE SCALE GENOMIC DNA]</scope>
    <source>
        <strain evidence="5">CBS 304.66</strain>
    </source>
</reference>
<dbReference type="GO" id="GO:0006508">
    <property type="term" value="P:proteolysis"/>
    <property type="evidence" value="ECO:0007669"/>
    <property type="project" value="UniProtKB-KW"/>
</dbReference>
<dbReference type="Gene3D" id="3.40.390.10">
    <property type="entry name" value="Collagenase (Catalytic Domain)"/>
    <property type="match status" value="1"/>
</dbReference>
<dbReference type="GO" id="GO:0008270">
    <property type="term" value="F:zinc ion binding"/>
    <property type="evidence" value="ECO:0007669"/>
    <property type="project" value="UniProtKB-UniRule"/>
</dbReference>
<dbReference type="OrthoDB" id="291007at2759"/>
<keyword evidence="1" id="KW-0482">Metalloprotease</keyword>
<evidence type="ECO:0000259" key="3">
    <source>
        <dbReference type="PROSITE" id="PS51864"/>
    </source>
</evidence>
<keyword evidence="2" id="KW-0732">Signal</keyword>
<feature type="signal peptide" evidence="2">
    <location>
        <begin position="1"/>
        <end position="19"/>
    </location>
</feature>
<dbReference type="AlphaFoldDB" id="A0A9P4K3C4"/>
<feature type="domain" description="Peptidase M12A" evidence="3">
    <location>
        <begin position="100"/>
        <end position="329"/>
    </location>
</feature>
<name>A0A9P4K3C4_9PLEO</name>
<dbReference type="PANTHER" id="PTHR10127">
    <property type="entry name" value="DISCOIDIN, CUB, EGF, LAMININ , AND ZINC METALLOPROTEASE DOMAIN CONTAINING"/>
    <property type="match status" value="1"/>
</dbReference>
<evidence type="ECO:0000313" key="4">
    <source>
        <dbReference type="EMBL" id="KAF2258709.1"/>
    </source>
</evidence>
<dbReference type="InterPro" id="IPR006026">
    <property type="entry name" value="Peptidase_Metallo"/>
</dbReference>
<organism evidence="4 5">
    <name type="scientific">Lojkania enalia</name>
    <dbReference type="NCBI Taxonomy" id="147567"/>
    <lineage>
        <taxon>Eukaryota</taxon>
        <taxon>Fungi</taxon>
        <taxon>Dikarya</taxon>
        <taxon>Ascomycota</taxon>
        <taxon>Pezizomycotina</taxon>
        <taxon>Dothideomycetes</taxon>
        <taxon>Pleosporomycetidae</taxon>
        <taxon>Pleosporales</taxon>
        <taxon>Pleosporales incertae sedis</taxon>
        <taxon>Lojkania</taxon>
    </lineage>
</organism>
<comment type="caution">
    <text evidence="1">Lacks conserved residue(s) required for the propagation of feature annotation.</text>
</comment>
<keyword evidence="1" id="KW-0378">Hydrolase</keyword>
<feature type="binding site" evidence="1">
    <location>
        <position position="205"/>
    </location>
    <ligand>
        <name>Zn(2+)</name>
        <dbReference type="ChEBI" id="CHEBI:29105"/>
        <note>catalytic</note>
    </ligand>
</feature>
<dbReference type="GO" id="GO:0004222">
    <property type="term" value="F:metalloendopeptidase activity"/>
    <property type="evidence" value="ECO:0007669"/>
    <property type="project" value="UniProtKB-UniRule"/>
</dbReference>
<dbReference type="SUPFAM" id="SSF55486">
    <property type="entry name" value="Metalloproteases ('zincins'), catalytic domain"/>
    <property type="match status" value="1"/>
</dbReference>
<keyword evidence="1" id="KW-0862">Zinc</keyword>
<dbReference type="EMBL" id="ML986742">
    <property type="protein sequence ID" value="KAF2258709.1"/>
    <property type="molecule type" value="Genomic_DNA"/>
</dbReference>
<feature type="chain" id="PRO_5040432957" evidence="2">
    <location>
        <begin position="20"/>
        <end position="386"/>
    </location>
</feature>
<keyword evidence="1" id="KW-0479">Metal-binding</keyword>
<accession>A0A9P4K3C4</accession>
<feature type="binding site" evidence="1">
    <location>
        <position position="209"/>
    </location>
    <ligand>
        <name>Zn(2+)</name>
        <dbReference type="ChEBI" id="CHEBI:29105"/>
        <note>catalytic</note>
    </ligand>
</feature>
<dbReference type="Proteomes" id="UP000800093">
    <property type="component" value="Unassembled WGS sequence"/>
</dbReference>
<protein>
    <submittedName>
        <fullName evidence="4">Zincin</fullName>
    </submittedName>
</protein>
<evidence type="ECO:0000256" key="2">
    <source>
        <dbReference type="SAM" id="SignalP"/>
    </source>
</evidence>
<dbReference type="SMART" id="SM00235">
    <property type="entry name" value="ZnMc"/>
    <property type="match status" value="1"/>
</dbReference>
<keyword evidence="5" id="KW-1185">Reference proteome</keyword>
<dbReference type="Pfam" id="PF01400">
    <property type="entry name" value="Astacin"/>
    <property type="match status" value="1"/>
</dbReference>
<proteinExistence type="predicted"/>
<sequence>MRSITLFHSFILFLTLGHAAPSSPLDIDERALTLDIDFSALLPINKNFTQLTISDAFYGTREVSYFLTSTGKAVIDGDVLYGNEDELLSHRPGNNPLIPRAFSAVNKKWPGAKIKYKYASNDAENKLKSIINDAIKRWKDGAAWLTFERITPNNNDAKNGVLTISATDCDGCNAHIGYQNSHRRMNLQRGCSTGGGHCGVNEAVHEFGHVLGLYHEHQRPDRETTVKYQCASLEPACTNMPSGKTCCSTNLPSPCCKSRSNFAIINNGDASGAYDVGSVMQYRSNAFAKSGKKTLVPAKSGVVVPASNPGVPSKGDFERLCKIYNEQCDKAKTCRQNGCPVSCPNIRPCASQRMCTGAPEPPFCCFAAVENALCQQRKRKCQSLGC</sequence>
<evidence type="ECO:0000313" key="5">
    <source>
        <dbReference type="Proteomes" id="UP000800093"/>
    </source>
</evidence>
<evidence type="ECO:0000256" key="1">
    <source>
        <dbReference type="PROSITE-ProRule" id="PRU01211"/>
    </source>
</evidence>
<dbReference type="PROSITE" id="PS51864">
    <property type="entry name" value="ASTACIN"/>
    <property type="match status" value="1"/>
</dbReference>
<comment type="cofactor">
    <cofactor evidence="1">
        <name>Zn(2+)</name>
        <dbReference type="ChEBI" id="CHEBI:29105"/>
    </cofactor>
    <text evidence="1">Binds 1 zinc ion per subunit.</text>
</comment>
<dbReference type="PANTHER" id="PTHR10127:SF850">
    <property type="entry name" value="METALLOENDOPEPTIDASE"/>
    <property type="match status" value="1"/>
</dbReference>
<keyword evidence="1" id="KW-0645">Protease</keyword>
<dbReference type="InterPro" id="IPR024079">
    <property type="entry name" value="MetalloPept_cat_dom_sf"/>
</dbReference>
<feature type="active site" evidence="1">
    <location>
        <position position="206"/>
    </location>
</feature>
<comment type="caution">
    <text evidence="4">The sequence shown here is derived from an EMBL/GenBank/DDBJ whole genome shotgun (WGS) entry which is preliminary data.</text>
</comment>
<gene>
    <name evidence="4" type="ORF">CC78DRAFT_98846</name>
</gene>
<feature type="binding site" evidence="1">
    <location>
        <position position="215"/>
    </location>
    <ligand>
        <name>Zn(2+)</name>
        <dbReference type="ChEBI" id="CHEBI:29105"/>
        <note>catalytic</note>
    </ligand>
</feature>
<dbReference type="InterPro" id="IPR001506">
    <property type="entry name" value="Peptidase_M12A"/>
</dbReference>